<dbReference type="AlphaFoldDB" id="A0A8X8IXH9"/>
<evidence type="ECO:0000313" key="1">
    <source>
        <dbReference type="EMBL" id="KAG6791479.1"/>
    </source>
</evidence>
<organism evidence="1 2">
    <name type="scientific">Populus tomentosa</name>
    <name type="common">Chinese white poplar</name>
    <dbReference type="NCBI Taxonomy" id="118781"/>
    <lineage>
        <taxon>Eukaryota</taxon>
        <taxon>Viridiplantae</taxon>
        <taxon>Streptophyta</taxon>
        <taxon>Embryophyta</taxon>
        <taxon>Tracheophyta</taxon>
        <taxon>Spermatophyta</taxon>
        <taxon>Magnoliopsida</taxon>
        <taxon>eudicotyledons</taxon>
        <taxon>Gunneridae</taxon>
        <taxon>Pentapetalae</taxon>
        <taxon>rosids</taxon>
        <taxon>fabids</taxon>
        <taxon>Malpighiales</taxon>
        <taxon>Salicaceae</taxon>
        <taxon>Saliceae</taxon>
        <taxon>Populus</taxon>
    </lineage>
</organism>
<gene>
    <name evidence="1" type="ORF">POTOM_000600</name>
</gene>
<accession>A0A8X8IXH9</accession>
<proteinExistence type="predicted"/>
<evidence type="ECO:0000313" key="2">
    <source>
        <dbReference type="Proteomes" id="UP000886885"/>
    </source>
</evidence>
<protein>
    <submittedName>
        <fullName evidence="1">Uncharacterized protein</fullName>
    </submittedName>
</protein>
<sequence>MLIRDEDLFDVSLTFIKSKPQSQLNDMNGEKMLQQLLMKRDKAIHAIICRSLRIRGETEPYTIVDYIKKYIFFNIFSIKK</sequence>
<name>A0A8X8IXH9_POPTO</name>
<reference evidence="1" key="1">
    <citation type="journal article" date="2020" name="bioRxiv">
        <title>Hybrid origin of Populus tomentosa Carr. identified through genome sequencing and phylogenomic analysis.</title>
        <authorList>
            <person name="An X."/>
            <person name="Gao K."/>
            <person name="Chen Z."/>
            <person name="Li J."/>
            <person name="Yang X."/>
            <person name="Yang X."/>
            <person name="Zhou J."/>
            <person name="Guo T."/>
            <person name="Zhao T."/>
            <person name="Huang S."/>
            <person name="Miao D."/>
            <person name="Khan W.U."/>
            <person name="Rao P."/>
            <person name="Ye M."/>
            <person name="Lei B."/>
            <person name="Liao W."/>
            <person name="Wang J."/>
            <person name="Ji L."/>
            <person name="Li Y."/>
            <person name="Guo B."/>
            <person name="Mustafa N.S."/>
            <person name="Li S."/>
            <person name="Yun Q."/>
            <person name="Keller S.R."/>
            <person name="Mao J."/>
            <person name="Zhang R."/>
            <person name="Strauss S.H."/>
        </authorList>
    </citation>
    <scope>NUCLEOTIDE SEQUENCE</scope>
    <source>
        <strain evidence="1">GM15</strain>
        <tissue evidence="1">Leaf</tissue>
    </source>
</reference>
<keyword evidence="2" id="KW-1185">Reference proteome</keyword>
<dbReference type="EMBL" id="JAAWWB010000001">
    <property type="protein sequence ID" value="KAG6791479.1"/>
    <property type="molecule type" value="Genomic_DNA"/>
</dbReference>
<dbReference type="Proteomes" id="UP000886885">
    <property type="component" value="Chromosome 1A"/>
</dbReference>
<comment type="caution">
    <text evidence="1">The sequence shown here is derived from an EMBL/GenBank/DDBJ whole genome shotgun (WGS) entry which is preliminary data.</text>
</comment>